<dbReference type="EMBL" id="WQLA01000004">
    <property type="protein sequence ID" value="MVN91900.1"/>
    <property type="molecule type" value="Genomic_DNA"/>
</dbReference>
<evidence type="ECO:0000313" key="2">
    <source>
        <dbReference type="EMBL" id="MVN91900.1"/>
    </source>
</evidence>
<dbReference type="RefSeq" id="WP_157542217.1">
    <property type="nucleotide sequence ID" value="NZ_WQLA01000004.1"/>
</dbReference>
<evidence type="ECO:0000259" key="1">
    <source>
        <dbReference type="Pfam" id="PF12867"/>
    </source>
</evidence>
<dbReference type="OrthoDB" id="1524454at2"/>
<keyword evidence="3" id="KW-1185">Reference proteome</keyword>
<dbReference type="Proteomes" id="UP000434850">
    <property type="component" value="Unassembled WGS sequence"/>
</dbReference>
<proteinExistence type="predicted"/>
<dbReference type="SUPFAM" id="SSF109854">
    <property type="entry name" value="DinB/YfiT-like putative metalloenzymes"/>
    <property type="match status" value="1"/>
</dbReference>
<protein>
    <recommendedName>
        <fullName evidence="1">DinB-like domain-containing protein</fullName>
    </recommendedName>
</protein>
<gene>
    <name evidence="2" type="ORF">GO816_12250</name>
</gene>
<accession>A0A6I4I9M1</accession>
<comment type="caution">
    <text evidence="2">The sequence shown here is derived from an EMBL/GenBank/DDBJ whole genome shotgun (WGS) entry which is preliminary data.</text>
</comment>
<dbReference type="Gene3D" id="1.20.120.450">
    <property type="entry name" value="dinb family like domain"/>
    <property type="match status" value="1"/>
</dbReference>
<feature type="domain" description="DinB-like" evidence="1">
    <location>
        <begin position="28"/>
        <end position="181"/>
    </location>
</feature>
<sequence length="196" mass="22618">MSQFNSLQLLQALKADLQTVTNAILNFTPDEEMLNSAPVPGKWSIAQVLEHLNFYHNFYLPEIEKAFSKHKQIYNDDNSKFTSGRIGGYLTKIMQPDAAGKVSNKTKAFKDYIPAPYLNAQNVLNSFLQNQIRFANLIEQAQHYDLNSLRVPMSITKLIRLKLGDMLRVLVVHQQRHLIQINDAIEMLERQQLYKQ</sequence>
<dbReference type="AlphaFoldDB" id="A0A6I4I9M1"/>
<evidence type="ECO:0000313" key="3">
    <source>
        <dbReference type="Proteomes" id="UP000434850"/>
    </source>
</evidence>
<dbReference type="Pfam" id="PF12867">
    <property type="entry name" value="DinB_2"/>
    <property type="match status" value="1"/>
</dbReference>
<name>A0A6I4I9M1_9SPHI</name>
<dbReference type="InterPro" id="IPR024775">
    <property type="entry name" value="DinB-like"/>
</dbReference>
<reference evidence="2 3" key="1">
    <citation type="submission" date="2019-12" db="EMBL/GenBank/DDBJ databases">
        <title>Mucilaginibacter sp. HME9299 genome sequencing and assembly.</title>
        <authorList>
            <person name="Kang H."/>
            <person name="Kim H."/>
            <person name="Joh K."/>
        </authorList>
    </citation>
    <scope>NUCLEOTIDE SEQUENCE [LARGE SCALE GENOMIC DNA]</scope>
    <source>
        <strain evidence="2 3">HME9299</strain>
    </source>
</reference>
<organism evidence="2 3">
    <name type="scientific">Mucilaginibacter aquatilis</name>
    <dbReference type="NCBI Taxonomy" id="1517760"/>
    <lineage>
        <taxon>Bacteria</taxon>
        <taxon>Pseudomonadati</taxon>
        <taxon>Bacteroidota</taxon>
        <taxon>Sphingobacteriia</taxon>
        <taxon>Sphingobacteriales</taxon>
        <taxon>Sphingobacteriaceae</taxon>
        <taxon>Mucilaginibacter</taxon>
    </lineage>
</organism>
<dbReference type="InterPro" id="IPR034660">
    <property type="entry name" value="DinB/YfiT-like"/>
</dbReference>